<dbReference type="GO" id="GO:0000976">
    <property type="term" value="F:transcription cis-regulatory region binding"/>
    <property type="evidence" value="ECO:0007669"/>
    <property type="project" value="TreeGrafter"/>
</dbReference>
<reference evidence="6" key="1">
    <citation type="journal article" date="2014" name="Front. Microbiol.">
        <title>High frequency of phylogenetically diverse reductive dehalogenase-homologous genes in deep subseafloor sedimentary metagenomes.</title>
        <authorList>
            <person name="Kawai M."/>
            <person name="Futagami T."/>
            <person name="Toyoda A."/>
            <person name="Takaki Y."/>
            <person name="Nishi S."/>
            <person name="Hori S."/>
            <person name="Arai W."/>
            <person name="Tsubouchi T."/>
            <person name="Morono Y."/>
            <person name="Uchiyama I."/>
            <person name="Ito T."/>
            <person name="Fujiyama A."/>
            <person name="Inagaki F."/>
            <person name="Takami H."/>
        </authorList>
    </citation>
    <scope>NUCLEOTIDE SEQUENCE</scope>
    <source>
        <strain evidence="6">Expedition CK06-06</strain>
    </source>
</reference>
<comment type="caution">
    <text evidence="6">The sequence shown here is derived from an EMBL/GenBank/DDBJ whole genome shotgun (WGS) entry which is preliminary data.</text>
</comment>
<dbReference type="SUPFAM" id="SSF53822">
    <property type="entry name" value="Periplasmic binding protein-like I"/>
    <property type="match status" value="1"/>
</dbReference>
<dbReference type="CDD" id="cd06267">
    <property type="entry name" value="PBP1_LacI_sugar_binding-like"/>
    <property type="match status" value="1"/>
</dbReference>
<sequence length="272" mass="29672">EQFGMSVGTVRRVLYELAQEGILHTSQGKGVFIADPVPVGKKRTKKSIGFVYSFSQTHGPYLSKLLEAVTSHCNSFGYELKVYGNDSLNISLREAVSHRLAAGFLLASPPDMELVKLIQQNGIAFVCVNNQVTDKDPNCVTADGIESIRKAVAHLAELGHKKIGLLSGPETWAVPKIMGTLEQVLSEHGLRCYPKLVRHGEWEQEAGYRLMKEILAADPKPTAVIATDDQIGIGAIRTAWETNLRVPEDLSIVAIGNMVPAHLQPIPLTVVD</sequence>
<evidence type="ECO:0000256" key="3">
    <source>
        <dbReference type="ARBA" id="ARBA00023163"/>
    </source>
</evidence>
<feature type="non-terminal residue" evidence="6">
    <location>
        <position position="272"/>
    </location>
</feature>
<evidence type="ECO:0000259" key="5">
    <source>
        <dbReference type="PROSITE" id="PS51063"/>
    </source>
</evidence>
<accession>X0VN44</accession>
<dbReference type="InterPro" id="IPR036388">
    <property type="entry name" value="WH-like_DNA-bd_sf"/>
</dbReference>
<proteinExistence type="predicted"/>
<dbReference type="PROSITE" id="PS50949">
    <property type="entry name" value="HTH_GNTR"/>
    <property type="match status" value="1"/>
</dbReference>
<dbReference type="PANTHER" id="PTHR30146">
    <property type="entry name" value="LACI-RELATED TRANSCRIPTIONAL REPRESSOR"/>
    <property type="match status" value="1"/>
</dbReference>
<dbReference type="InterPro" id="IPR036390">
    <property type="entry name" value="WH_DNA-bd_sf"/>
</dbReference>
<dbReference type="InterPro" id="IPR000524">
    <property type="entry name" value="Tscrpt_reg_HTH_GntR"/>
</dbReference>
<dbReference type="GO" id="GO:0003700">
    <property type="term" value="F:DNA-binding transcription factor activity"/>
    <property type="evidence" value="ECO:0007669"/>
    <property type="project" value="InterPro"/>
</dbReference>
<keyword evidence="2" id="KW-0238">DNA-binding</keyword>
<evidence type="ECO:0000256" key="1">
    <source>
        <dbReference type="ARBA" id="ARBA00023015"/>
    </source>
</evidence>
<evidence type="ECO:0000256" key="2">
    <source>
        <dbReference type="ARBA" id="ARBA00023125"/>
    </source>
</evidence>
<dbReference type="InterPro" id="IPR028082">
    <property type="entry name" value="Peripla_BP_I"/>
</dbReference>
<dbReference type="PANTHER" id="PTHR30146:SF109">
    <property type="entry name" value="HTH-TYPE TRANSCRIPTIONAL REGULATOR GALS"/>
    <property type="match status" value="1"/>
</dbReference>
<dbReference type="PROSITE" id="PS51063">
    <property type="entry name" value="HTH_CRP_2"/>
    <property type="match status" value="1"/>
</dbReference>
<feature type="non-terminal residue" evidence="6">
    <location>
        <position position="1"/>
    </location>
</feature>
<evidence type="ECO:0008006" key="7">
    <source>
        <dbReference type="Google" id="ProtNLM"/>
    </source>
</evidence>
<feature type="domain" description="HTH crp-type" evidence="5">
    <location>
        <begin position="1"/>
        <end position="37"/>
    </location>
</feature>
<evidence type="ECO:0000313" key="6">
    <source>
        <dbReference type="EMBL" id="GAG13888.1"/>
    </source>
</evidence>
<dbReference type="Gene3D" id="3.40.50.2300">
    <property type="match status" value="2"/>
</dbReference>
<dbReference type="Pfam" id="PF13377">
    <property type="entry name" value="Peripla_BP_3"/>
    <property type="match status" value="1"/>
</dbReference>
<keyword evidence="1" id="KW-0805">Transcription regulation</keyword>
<name>X0VN44_9ZZZZ</name>
<organism evidence="6">
    <name type="scientific">marine sediment metagenome</name>
    <dbReference type="NCBI Taxonomy" id="412755"/>
    <lineage>
        <taxon>unclassified sequences</taxon>
        <taxon>metagenomes</taxon>
        <taxon>ecological metagenomes</taxon>
    </lineage>
</organism>
<gene>
    <name evidence="6" type="ORF">S01H1_34041</name>
</gene>
<dbReference type="InterPro" id="IPR046335">
    <property type="entry name" value="LacI/GalR-like_sensor"/>
</dbReference>
<dbReference type="InterPro" id="IPR012318">
    <property type="entry name" value="HTH_CRP"/>
</dbReference>
<dbReference type="EMBL" id="BARS01021163">
    <property type="protein sequence ID" value="GAG13888.1"/>
    <property type="molecule type" value="Genomic_DNA"/>
</dbReference>
<feature type="domain" description="HTH gntR-type" evidence="4">
    <location>
        <begin position="1"/>
        <end position="36"/>
    </location>
</feature>
<dbReference type="SUPFAM" id="SSF46785">
    <property type="entry name" value="Winged helix' DNA-binding domain"/>
    <property type="match status" value="1"/>
</dbReference>
<evidence type="ECO:0000259" key="4">
    <source>
        <dbReference type="PROSITE" id="PS50949"/>
    </source>
</evidence>
<protein>
    <recommendedName>
        <fullName evidence="7">HTH gntR-type domain-containing protein</fullName>
    </recommendedName>
</protein>
<keyword evidence="3" id="KW-0804">Transcription</keyword>
<dbReference type="Gene3D" id="1.10.10.10">
    <property type="entry name" value="Winged helix-like DNA-binding domain superfamily/Winged helix DNA-binding domain"/>
    <property type="match status" value="1"/>
</dbReference>
<dbReference type="AlphaFoldDB" id="X0VN44"/>